<feature type="transmembrane region" description="Helical" evidence="1">
    <location>
        <begin position="35"/>
        <end position="53"/>
    </location>
</feature>
<organism evidence="2 3">
    <name type="scientific">Arachis duranensis</name>
    <name type="common">Wild peanut</name>
    <dbReference type="NCBI Taxonomy" id="130453"/>
    <lineage>
        <taxon>Eukaryota</taxon>
        <taxon>Viridiplantae</taxon>
        <taxon>Streptophyta</taxon>
        <taxon>Embryophyta</taxon>
        <taxon>Tracheophyta</taxon>
        <taxon>Spermatophyta</taxon>
        <taxon>Magnoliopsida</taxon>
        <taxon>eudicotyledons</taxon>
        <taxon>Gunneridae</taxon>
        <taxon>Pentapetalae</taxon>
        <taxon>rosids</taxon>
        <taxon>fabids</taxon>
        <taxon>Fabales</taxon>
        <taxon>Fabaceae</taxon>
        <taxon>Papilionoideae</taxon>
        <taxon>50 kb inversion clade</taxon>
        <taxon>dalbergioids sensu lato</taxon>
        <taxon>Dalbergieae</taxon>
        <taxon>Pterocarpus clade</taxon>
        <taxon>Arachis</taxon>
    </lineage>
</organism>
<evidence type="ECO:0000256" key="1">
    <source>
        <dbReference type="SAM" id="Phobius"/>
    </source>
</evidence>
<dbReference type="GeneID" id="107476737"/>
<dbReference type="GO" id="GO:0046872">
    <property type="term" value="F:metal ion binding"/>
    <property type="evidence" value="ECO:0007669"/>
    <property type="project" value="InterPro"/>
</dbReference>
<dbReference type="RefSeq" id="XP_015952091.1">
    <property type="nucleotide sequence ID" value="XM_016096605.3"/>
</dbReference>
<dbReference type="InterPro" id="IPR044248">
    <property type="entry name" value="DPH3/4-like"/>
</dbReference>
<dbReference type="PANTHER" id="PTHR21454">
    <property type="entry name" value="DPH3 HOMOLOG-RELATED"/>
    <property type="match status" value="1"/>
</dbReference>
<dbReference type="AlphaFoldDB" id="A0A6P4CJP9"/>
<name>A0A6P4CJP9_ARADU</name>
<dbReference type="PANTHER" id="PTHR21454:SF44">
    <property type="entry name" value="EXPP1 PROTEIN"/>
    <property type="match status" value="1"/>
</dbReference>
<keyword evidence="1" id="KW-0812">Transmembrane</keyword>
<sequence length="268" mass="29366">MVSTQKRMIITLLKGMMEDDDQVFSMTKMIRRKTCLIMIMMMGMFVTTTYAAGDTNNVYSPCLDAKVQTGDGFTFGIAFASNKQSFLQDNGGPQLSPCDRRLGLASNGASVAVFRPKVDEISLLTVNRNDTASGSGYMVAFAGQKYAARSLPIMFADNTHTITSFTLVLEFSGGTLQNLFWKSYGCNSCSGGGNICLNNTDCAVPNSKCQENGGSGCNIGIQLAFSGTDKNLDVLNSWYEVKNLRQYSLYTLYSNLRDTIVAPYEKFF</sequence>
<protein>
    <submittedName>
        <fullName evidence="3">Uncharacterized protein LOC107476737 isoform X1</fullName>
    </submittedName>
</protein>
<reference evidence="2" key="1">
    <citation type="journal article" date="2016" name="Nat. Genet.">
        <title>The genome sequences of Arachis duranensis and Arachis ipaensis, the diploid ancestors of cultivated peanut.</title>
        <authorList>
            <person name="Bertioli D.J."/>
            <person name="Cannon S.B."/>
            <person name="Froenicke L."/>
            <person name="Huang G."/>
            <person name="Farmer A.D."/>
            <person name="Cannon E.K."/>
            <person name="Liu X."/>
            <person name="Gao D."/>
            <person name="Clevenger J."/>
            <person name="Dash S."/>
            <person name="Ren L."/>
            <person name="Moretzsohn M.C."/>
            <person name="Shirasawa K."/>
            <person name="Huang W."/>
            <person name="Vidigal B."/>
            <person name="Abernathy B."/>
            <person name="Chu Y."/>
            <person name="Niederhuth C.E."/>
            <person name="Umale P."/>
            <person name="Araujo A.C."/>
            <person name="Kozik A."/>
            <person name="Kim K.D."/>
            <person name="Burow M.D."/>
            <person name="Varshney R.K."/>
            <person name="Wang X."/>
            <person name="Zhang X."/>
            <person name="Barkley N."/>
            <person name="Guimaraes P.M."/>
            <person name="Isobe S."/>
            <person name="Guo B."/>
            <person name="Liao B."/>
            <person name="Stalker H.T."/>
            <person name="Schmitz R.J."/>
            <person name="Scheffler B.E."/>
            <person name="Leal-Bertioli S.C."/>
            <person name="Xun X."/>
            <person name="Jackson S.A."/>
            <person name="Michelmore R."/>
            <person name="Ozias-Akins P."/>
        </authorList>
    </citation>
    <scope>NUCLEOTIDE SEQUENCE [LARGE SCALE GENOMIC DNA]</scope>
    <source>
        <strain evidence="2">cv. V14167</strain>
    </source>
</reference>
<keyword evidence="1" id="KW-0472">Membrane</keyword>
<evidence type="ECO:0000313" key="3">
    <source>
        <dbReference type="RefSeq" id="XP_015952091.1"/>
    </source>
</evidence>
<keyword evidence="2" id="KW-1185">Reference proteome</keyword>
<dbReference type="GO" id="GO:0005829">
    <property type="term" value="C:cytosol"/>
    <property type="evidence" value="ECO:0007669"/>
    <property type="project" value="TreeGrafter"/>
</dbReference>
<gene>
    <name evidence="3" type="primary">LOC107476737</name>
</gene>
<proteinExistence type="predicted"/>
<reference evidence="3" key="2">
    <citation type="submission" date="2025-08" db="UniProtKB">
        <authorList>
            <consortium name="RefSeq"/>
        </authorList>
    </citation>
    <scope>IDENTIFICATION</scope>
    <source>
        <tissue evidence="3">Whole plant</tissue>
    </source>
</reference>
<keyword evidence="1" id="KW-1133">Transmembrane helix</keyword>
<dbReference type="OrthoDB" id="1885051at2759"/>
<dbReference type="KEGG" id="adu:107476737"/>
<evidence type="ECO:0000313" key="2">
    <source>
        <dbReference type="Proteomes" id="UP000515211"/>
    </source>
</evidence>
<accession>A0A6P4CJP9</accession>
<dbReference type="Proteomes" id="UP000515211">
    <property type="component" value="Chromosome 3"/>
</dbReference>
<dbReference type="GO" id="GO:0017183">
    <property type="term" value="P:protein histidyl modification to diphthamide"/>
    <property type="evidence" value="ECO:0007669"/>
    <property type="project" value="InterPro"/>
</dbReference>